<reference evidence="1 2" key="1">
    <citation type="submission" date="2024-01" db="EMBL/GenBank/DDBJ databases">
        <title>The genomes of 5 underutilized Papilionoideae crops provide insights into root nodulation and disease resistanc.</title>
        <authorList>
            <person name="Jiang F."/>
        </authorList>
    </citation>
    <scope>NUCLEOTIDE SEQUENCE [LARGE SCALE GENOMIC DNA]</scope>
    <source>
        <strain evidence="1">DUOXIRENSHENG_FW03</strain>
        <tissue evidence="1">Leaves</tissue>
    </source>
</reference>
<gene>
    <name evidence="1" type="ORF">VNO78_27141</name>
</gene>
<name>A0AAN9XA39_PSOTE</name>
<organism evidence="1 2">
    <name type="scientific">Psophocarpus tetragonolobus</name>
    <name type="common">Winged bean</name>
    <name type="synonym">Dolichos tetragonolobus</name>
    <dbReference type="NCBI Taxonomy" id="3891"/>
    <lineage>
        <taxon>Eukaryota</taxon>
        <taxon>Viridiplantae</taxon>
        <taxon>Streptophyta</taxon>
        <taxon>Embryophyta</taxon>
        <taxon>Tracheophyta</taxon>
        <taxon>Spermatophyta</taxon>
        <taxon>Magnoliopsida</taxon>
        <taxon>eudicotyledons</taxon>
        <taxon>Gunneridae</taxon>
        <taxon>Pentapetalae</taxon>
        <taxon>rosids</taxon>
        <taxon>fabids</taxon>
        <taxon>Fabales</taxon>
        <taxon>Fabaceae</taxon>
        <taxon>Papilionoideae</taxon>
        <taxon>50 kb inversion clade</taxon>
        <taxon>NPAAA clade</taxon>
        <taxon>indigoferoid/millettioid clade</taxon>
        <taxon>Phaseoleae</taxon>
        <taxon>Psophocarpus</taxon>
    </lineage>
</organism>
<evidence type="ECO:0000313" key="1">
    <source>
        <dbReference type="EMBL" id="KAK7386805.1"/>
    </source>
</evidence>
<comment type="caution">
    <text evidence="1">The sequence shown here is derived from an EMBL/GenBank/DDBJ whole genome shotgun (WGS) entry which is preliminary data.</text>
</comment>
<dbReference type="Proteomes" id="UP001386955">
    <property type="component" value="Unassembled WGS sequence"/>
</dbReference>
<evidence type="ECO:0000313" key="2">
    <source>
        <dbReference type="Proteomes" id="UP001386955"/>
    </source>
</evidence>
<dbReference type="EMBL" id="JAYMYS010000007">
    <property type="protein sequence ID" value="KAK7386805.1"/>
    <property type="molecule type" value="Genomic_DNA"/>
</dbReference>
<dbReference type="AlphaFoldDB" id="A0AAN9XA39"/>
<proteinExistence type="predicted"/>
<sequence>MIQRQKWGMVQPCGPSTLFVLANRVKQSRLAHTSVGDCSSRLNSGALESNLSFLGSLFYCTSLIAFVDKLVGLSKLALNCE</sequence>
<keyword evidence="2" id="KW-1185">Reference proteome</keyword>
<protein>
    <submittedName>
        <fullName evidence="1">Uncharacterized protein</fullName>
    </submittedName>
</protein>
<accession>A0AAN9XA39</accession>